<dbReference type="Proteomes" id="UP000291822">
    <property type="component" value="Unassembled WGS sequence"/>
</dbReference>
<dbReference type="FunFam" id="1.10.10.10:FF:000001">
    <property type="entry name" value="LysR family transcriptional regulator"/>
    <property type="match status" value="1"/>
</dbReference>
<dbReference type="AlphaFoldDB" id="A0A4R0YRS2"/>
<dbReference type="Pfam" id="PF03466">
    <property type="entry name" value="LysR_substrate"/>
    <property type="match status" value="1"/>
</dbReference>
<dbReference type="CDD" id="cd08422">
    <property type="entry name" value="PBP2_CrgA_like"/>
    <property type="match status" value="1"/>
</dbReference>
<feature type="domain" description="HTH lysR-type" evidence="5">
    <location>
        <begin position="4"/>
        <end position="61"/>
    </location>
</feature>
<evidence type="ECO:0000313" key="6">
    <source>
        <dbReference type="EMBL" id="TCI08844.1"/>
    </source>
</evidence>
<dbReference type="InterPro" id="IPR058163">
    <property type="entry name" value="LysR-type_TF_proteobact-type"/>
</dbReference>
<evidence type="ECO:0000256" key="1">
    <source>
        <dbReference type="ARBA" id="ARBA00009437"/>
    </source>
</evidence>
<comment type="caution">
    <text evidence="6">The sequence shown here is derived from an EMBL/GenBank/DDBJ whole genome shotgun (WGS) entry which is preliminary data.</text>
</comment>
<keyword evidence="2" id="KW-0805">Transcription regulation</keyword>
<evidence type="ECO:0000313" key="7">
    <source>
        <dbReference type="Proteomes" id="UP000291822"/>
    </source>
</evidence>
<organism evidence="6 7">
    <name type="scientific">Dyella soli</name>
    <dbReference type="NCBI Taxonomy" id="522319"/>
    <lineage>
        <taxon>Bacteria</taxon>
        <taxon>Pseudomonadati</taxon>
        <taxon>Pseudomonadota</taxon>
        <taxon>Gammaproteobacteria</taxon>
        <taxon>Lysobacterales</taxon>
        <taxon>Rhodanobacteraceae</taxon>
        <taxon>Dyella</taxon>
    </lineage>
</organism>
<dbReference type="InterPro" id="IPR036390">
    <property type="entry name" value="WH_DNA-bd_sf"/>
</dbReference>
<evidence type="ECO:0000259" key="5">
    <source>
        <dbReference type="PROSITE" id="PS50931"/>
    </source>
</evidence>
<dbReference type="SUPFAM" id="SSF53850">
    <property type="entry name" value="Periplasmic binding protein-like II"/>
    <property type="match status" value="1"/>
</dbReference>
<dbReference type="PANTHER" id="PTHR30537:SF31">
    <property type="entry name" value="TRANSCRIPTIONAL REGULATOR, LYSR FAMILY"/>
    <property type="match status" value="1"/>
</dbReference>
<dbReference type="InterPro" id="IPR000847">
    <property type="entry name" value="LysR_HTH_N"/>
</dbReference>
<dbReference type="Gene3D" id="3.40.190.290">
    <property type="match status" value="1"/>
</dbReference>
<dbReference type="GO" id="GO:0006351">
    <property type="term" value="P:DNA-templated transcription"/>
    <property type="evidence" value="ECO:0007669"/>
    <property type="project" value="TreeGrafter"/>
</dbReference>
<keyword evidence="3" id="KW-0238">DNA-binding</keyword>
<gene>
    <name evidence="6" type="ORF">EZM97_21580</name>
</gene>
<dbReference type="Pfam" id="PF00126">
    <property type="entry name" value="HTH_1"/>
    <property type="match status" value="1"/>
</dbReference>
<dbReference type="PROSITE" id="PS50931">
    <property type="entry name" value="HTH_LYSR"/>
    <property type="match status" value="1"/>
</dbReference>
<keyword evidence="4" id="KW-0804">Transcription</keyword>
<reference evidence="6 7" key="1">
    <citation type="submission" date="2019-02" db="EMBL/GenBank/DDBJ databases">
        <title>Dyella amyloliquefaciens sp. nov., isolated from forest soil.</title>
        <authorList>
            <person name="Gao Z.-H."/>
            <person name="Qiu L.-H."/>
        </authorList>
    </citation>
    <scope>NUCLEOTIDE SEQUENCE [LARGE SCALE GENOMIC DNA]</scope>
    <source>
        <strain evidence="6 7">KACC 12747</strain>
    </source>
</reference>
<evidence type="ECO:0000256" key="2">
    <source>
        <dbReference type="ARBA" id="ARBA00023015"/>
    </source>
</evidence>
<proteinExistence type="inferred from homology"/>
<dbReference type="PANTHER" id="PTHR30537">
    <property type="entry name" value="HTH-TYPE TRANSCRIPTIONAL REGULATOR"/>
    <property type="match status" value="1"/>
</dbReference>
<sequence length="302" mass="33329">MAMLDLNDLYYFTVLVEKRSFSAAAEATGVPKATLSRRIRLLEQELGLRLANRTTRKFSLTEAGQEFYSHCERVMQEVRAAKQTAQWRVQEPAGRIRMTCAAGVVRMVMADIMPIFLASHPKIDVELVTTSRYVDIIEEGFDIAIRSHTAPLQSSSLIARAVADTRMILVASPRLFPQGLPEDPKDLEGMSGLQLQRRDTVDAWQLSREDGLSACVSFHRRVRCDDAALIHAAVLAGVGVAALPTPLCCADLEAGRLVHVLPRWHVPQGTVSLVLPSKRGTSPAVRAMVDFLAEALPKYLNV</sequence>
<evidence type="ECO:0000256" key="4">
    <source>
        <dbReference type="ARBA" id="ARBA00023163"/>
    </source>
</evidence>
<evidence type="ECO:0000256" key="3">
    <source>
        <dbReference type="ARBA" id="ARBA00023125"/>
    </source>
</evidence>
<dbReference type="SUPFAM" id="SSF46785">
    <property type="entry name" value="Winged helix' DNA-binding domain"/>
    <property type="match status" value="1"/>
</dbReference>
<protein>
    <submittedName>
        <fullName evidence="6">LysR family transcriptional regulator</fullName>
    </submittedName>
</protein>
<name>A0A4R0YRS2_9GAMM</name>
<dbReference type="Gene3D" id="1.10.10.10">
    <property type="entry name" value="Winged helix-like DNA-binding domain superfamily/Winged helix DNA-binding domain"/>
    <property type="match status" value="1"/>
</dbReference>
<dbReference type="EMBL" id="SJTG01000003">
    <property type="protein sequence ID" value="TCI08844.1"/>
    <property type="molecule type" value="Genomic_DNA"/>
</dbReference>
<keyword evidence="7" id="KW-1185">Reference proteome</keyword>
<dbReference type="InterPro" id="IPR036388">
    <property type="entry name" value="WH-like_DNA-bd_sf"/>
</dbReference>
<comment type="similarity">
    <text evidence="1">Belongs to the LysR transcriptional regulatory family.</text>
</comment>
<accession>A0A4R0YRS2</accession>
<dbReference type="GO" id="GO:0003700">
    <property type="term" value="F:DNA-binding transcription factor activity"/>
    <property type="evidence" value="ECO:0007669"/>
    <property type="project" value="InterPro"/>
</dbReference>
<dbReference type="GO" id="GO:0043565">
    <property type="term" value="F:sequence-specific DNA binding"/>
    <property type="evidence" value="ECO:0007669"/>
    <property type="project" value="TreeGrafter"/>
</dbReference>
<dbReference type="InterPro" id="IPR005119">
    <property type="entry name" value="LysR_subst-bd"/>
</dbReference>